<keyword evidence="1" id="KW-0472">Membrane</keyword>
<gene>
    <name evidence="2" type="ORF">GRI99_18240</name>
</gene>
<dbReference type="EMBL" id="WTYV01000014">
    <property type="protein sequence ID" value="MXO73556.1"/>
    <property type="molecule type" value="Genomic_DNA"/>
</dbReference>
<dbReference type="RefSeq" id="WP_160773487.1">
    <property type="nucleotide sequence ID" value="NZ_WTYV01000014.1"/>
</dbReference>
<evidence type="ECO:0000313" key="2">
    <source>
        <dbReference type="EMBL" id="MXO73556.1"/>
    </source>
</evidence>
<keyword evidence="1" id="KW-0812">Transmembrane</keyword>
<name>A0A844Z2X5_9SPHN</name>
<sequence>MRESAIGGAKNLALVALITVLLAALGGYGLYEHRAYENAAAEAQRDRIERASQQVADACSLVPVPDLAKCISEGSARNSREEDERQRDEHDLIAQQQMALWAEIMGLTALLGMGVSVAGAYLVWRTFSETRRQVTIAQENLELMYDAERAILHAVSGTTASLEDGAYEYAAIYIANKGRSPGRLIEVGADHPQGVDVPNNSARWTVIPPGEQEAVVMFVLPPRNAVLSANCWIRYRSIGPRIYTSHFKVRVSFLDQPHGSGLVFMGGWSIEVIDTQGHPDDT</sequence>
<dbReference type="OrthoDB" id="10020388at2"/>
<comment type="caution">
    <text evidence="2">The sequence shown here is derived from an EMBL/GenBank/DDBJ whole genome shotgun (WGS) entry which is preliminary data.</text>
</comment>
<keyword evidence="1" id="KW-1133">Transmembrane helix</keyword>
<protein>
    <submittedName>
        <fullName evidence="2">Uncharacterized protein</fullName>
    </submittedName>
</protein>
<evidence type="ECO:0000313" key="3">
    <source>
        <dbReference type="Proteomes" id="UP000466966"/>
    </source>
</evidence>
<accession>A0A844Z2X5</accession>
<dbReference type="AlphaFoldDB" id="A0A844Z2X5"/>
<evidence type="ECO:0000256" key="1">
    <source>
        <dbReference type="SAM" id="Phobius"/>
    </source>
</evidence>
<proteinExistence type="predicted"/>
<organism evidence="2 3">
    <name type="scientific">Alteraurantiacibacter buctensis</name>
    <dbReference type="NCBI Taxonomy" id="1503981"/>
    <lineage>
        <taxon>Bacteria</taxon>
        <taxon>Pseudomonadati</taxon>
        <taxon>Pseudomonadota</taxon>
        <taxon>Alphaproteobacteria</taxon>
        <taxon>Sphingomonadales</taxon>
        <taxon>Erythrobacteraceae</taxon>
        <taxon>Alteraurantiacibacter</taxon>
    </lineage>
</organism>
<reference evidence="2 3" key="1">
    <citation type="submission" date="2019-12" db="EMBL/GenBank/DDBJ databases">
        <title>Genomic-based taxomic classification of the family Erythrobacteraceae.</title>
        <authorList>
            <person name="Xu L."/>
        </authorList>
    </citation>
    <scope>NUCLEOTIDE SEQUENCE [LARGE SCALE GENOMIC DNA]</scope>
    <source>
        <strain evidence="2 3">M0322</strain>
    </source>
</reference>
<feature type="transmembrane region" description="Helical" evidence="1">
    <location>
        <begin position="104"/>
        <end position="124"/>
    </location>
</feature>
<feature type="transmembrane region" description="Helical" evidence="1">
    <location>
        <begin position="12"/>
        <end position="31"/>
    </location>
</feature>
<keyword evidence="3" id="KW-1185">Reference proteome</keyword>
<dbReference type="Proteomes" id="UP000466966">
    <property type="component" value="Unassembled WGS sequence"/>
</dbReference>